<keyword evidence="6" id="KW-0862">Zinc</keyword>
<dbReference type="PROSITE" id="PS00028">
    <property type="entry name" value="ZINC_FINGER_C2H2_1"/>
    <property type="match status" value="1"/>
</dbReference>
<evidence type="ECO:0000256" key="8">
    <source>
        <dbReference type="ARBA" id="ARBA00023125"/>
    </source>
</evidence>
<proteinExistence type="inferred from homology"/>
<dbReference type="Gene3D" id="3.30.160.60">
    <property type="entry name" value="Classic Zinc Finger"/>
    <property type="match status" value="1"/>
</dbReference>
<evidence type="ECO:0000256" key="11">
    <source>
        <dbReference type="PROSITE-ProRule" id="PRU00042"/>
    </source>
</evidence>
<dbReference type="PROSITE" id="PS50157">
    <property type="entry name" value="ZINC_FINGER_C2H2_2"/>
    <property type="match status" value="1"/>
</dbReference>
<evidence type="ECO:0000256" key="5">
    <source>
        <dbReference type="ARBA" id="ARBA00022771"/>
    </source>
</evidence>
<evidence type="ECO:0000313" key="14">
    <source>
        <dbReference type="Proteomes" id="UP000543364"/>
    </source>
</evidence>
<gene>
    <name evidence="13" type="primary">Znf660_0</name>
    <name evidence="13" type="ORF">CEPORN_R03037</name>
</gene>
<keyword evidence="10" id="KW-0539">Nucleus</keyword>
<dbReference type="FunFam" id="3.30.160.60:FF:000725">
    <property type="entry name" value="zinc finger protein 205 isoform X1"/>
    <property type="match status" value="1"/>
</dbReference>
<dbReference type="Proteomes" id="UP000543364">
    <property type="component" value="Unassembled WGS sequence"/>
</dbReference>
<keyword evidence="14" id="KW-1185">Reference proteome</keyword>
<reference evidence="13 14" key="1">
    <citation type="submission" date="2019-09" db="EMBL/GenBank/DDBJ databases">
        <title>Bird 10,000 Genomes (B10K) Project - Family phase.</title>
        <authorList>
            <person name="Zhang G."/>
        </authorList>
    </citation>
    <scope>NUCLEOTIDE SEQUENCE [LARGE SCALE GENOMIC DNA]</scope>
    <source>
        <strain evidence="13">B10K-DU-001-01</strain>
        <tissue evidence="13">Muscle</tissue>
    </source>
</reference>
<dbReference type="SMART" id="SM00355">
    <property type="entry name" value="ZnF_C2H2"/>
    <property type="match status" value="1"/>
</dbReference>
<evidence type="ECO:0000256" key="4">
    <source>
        <dbReference type="ARBA" id="ARBA00022737"/>
    </source>
</evidence>
<evidence type="ECO:0000256" key="2">
    <source>
        <dbReference type="ARBA" id="ARBA00006991"/>
    </source>
</evidence>
<keyword evidence="7" id="KW-0805">Transcription regulation</keyword>
<dbReference type="PRINTS" id="PR00048">
    <property type="entry name" value="ZINCFINGER"/>
</dbReference>
<dbReference type="PANTHER" id="PTHR23226">
    <property type="entry name" value="ZINC FINGER AND SCAN DOMAIN-CONTAINING"/>
    <property type="match status" value="1"/>
</dbReference>
<sequence>CLEGGRSLSQSCDLVVQERVNAAKKPYKCPTCGKSFSNSSNLFAHQRVHTGERP</sequence>
<dbReference type="GO" id="GO:0005634">
    <property type="term" value="C:nucleus"/>
    <property type="evidence" value="ECO:0007669"/>
    <property type="project" value="UniProtKB-SubCell"/>
</dbReference>
<feature type="non-terminal residue" evidence="13">
    <location>
        <position position="54"/>
    </location>
</feature>
<organism evidence="13 14">
    <name type="scientific">Cephalopterus ornatus</name>
    <name type="common">Amazonian umbrellabird</name>
    <dbReference type="NCBI Taxonomy" id="114276"/>
    <lineage>
        <taxon>Eukaryota</taxon>
        <taxon>Metazoa</taxon>
        <taxon>Chordata</taxon>
        <taxon>Craniata</taxon>
        <taxon>Vertebrata</taxon>
        <taxon>Euteleostomi</taxon>
        <taxon>Archelosauria</taxon>
        <taxon>Archosauria</taxon>
        <taxon>Dinosauria</taxon>
        <taxon>Saurischia</taxon>
        <taxon>Theropoda</taxon>
        <taxon>Coelurosauria</taxon>
        <taxon>Aves</taxon>
        <taxon>Neognathae</taxon>
        <taxon>Neoaves</taxon>
        <taxon>Telluraves</taxon>
        <taxon>Australaves</taxon>
        <taxon>Passeriformes</taxon>
        <taxon>Cotingidae</taxon>
        <taxon>Cephalopterus</taxon>
    </lineage>
</organism>
<dbReference type="InterPro" id="IPR013087">
    <property type="entry name" value="Znf_C2H2_type"/>
</dbReference>
<keyword evidence="9" id="KW-0804">Transcription</keyword>
<dbReference type="PANTHER" id="PTHR23226:SF416">
    <property type="entry name" value="FI01424P"/>
    <property type="match status" value="1"/>
</dbReference>
<dbReference type="GO" id="GO:0000981">
    <property type="term" value="F:DNA-binding transcription factor activity, RNA polymerase II-specific"/>
    <property type="evidence" value="ECO:0007669"/>
    <property type="project" value="TreeGrafter"/>
</dbReference>
<comment type="caution">
    <text evidence="13">The sequence shown here is derived from an EMBL/GenBank/DDBJ whole genome shotgun (WGS) entry which is preliminary data.</text>
</comment>
<dbReference type="Pfam" id="PF00096">
    <property type="entry name" value="zf-C2H2"/>
    <property type="match status" value="1"/>
</dbReference>
<dbReference type="EMBL" id="VZRE01001841">
    <property type="protein sequence ID" value="NWU06539.1"/>
    <property type="molecule type" value="Genomic_DNA"/>
</dbReference>
<dbReference type="AlphaFoldDB" id="A0A7K5TTG3"/>
<keyword evidence="3" id="KW-0479">Metal-binding</keyword>
<evidence type="ECO:0000256" key="7">
    <source>
        <dbReference type="ARBA" id="ARBA00023015"/>
    </source>
</evidence>
<name>A0A7K5TTG3_CEPOR</name>
<keyword evidence="5 11" id="KW-0863">Zinc-finger</keyword>
<dbReference type="SUPFAM" id="SSF57667">
    <property type="entry name" value="beta-beta-alpha zinc fingers"/>
    <property type="match status" value="1"/>
</dbReference>
<evidence type="ECO:0000256" key="9">
    <source>
        <dbReference type="ARBA" id="ARBA00023163"/>
    </source>
</evidence>
<keyword evidence="8" id="KW-0238">DNA-binding</keyword>
<evidence type="ECO:0000256" key="3">
    <source>
        <dbReference type="ARBA" id="ARBA00022723"/>
    </source>
</evidence>
<dbReference type="GO" id="GO:0008270">
    <property type="term" value="F:zinc ion binding"/>
    <property type="evidence" value="ECO:0007669"/>
    <property type="project" value="UniProtKB-KW"/>
</dbReference>
<feature type="non-terminal residue" evidence="13">
    <location>
        <position position="1"/>
    </location>
</feature>
<protein>
    <submittedName>
        <fullName evidence="13">ZN660 protein</fullName>
    </submittedName>
</protein>
<feature type="domain" description="C2H2-type" evidence="12">
    <location>
        <begin position="27"/>
        <end position="54"/>
    </location>
</feature>
<evidence type="ECO:0000313" key="13">
    <source>
        <dbReference type="EMBL" id="NWU06539.1"/>
    </source>
</evidence>
<evidence type="ECO:0000256" key="1">
    <source>
        <dbReference type="ARBA" id="ARBA00004123"/>
    </source>
</evidence>
<dbReference type="InterPro" id="IPR036236">
    <property type="entry name" value="Znf_C2H2_sf"/>
</dbReference>
<evidence type="ECO:0000256" key="10">
    <source>
        <dbReference type="ARBA" id="ARBA00023242"/>
    </source>
</evidence>
<evidence type="ECO:0000259" key="12">
    <source>
        <dbReference type="PROSITE" id="PS50157"/>
    </source>
</evidence>
<comment type="similarity">
    <text evidence="2">Belongs to the krueppel C2H2-type zinc-finger protein family.</text>
</comment>
<accession>A0A7K5TTG3</accession>
<evidence type="ECO:0000256" key="6">
    <source>
        <dbReference type="ARBA" id="ARBA00022833"/>
    </source>
</evidence>
<dbReference type="GO" id="GO:0000978">
    <property type="term" value="F:RNA polymerase II cis-regulatory region sequence-specific DNA binding"/>
    <property type="evidence" value="ECO:0007669"/>
    <property type="project" value="TreeGrafter"/>
</dbReference>
<keyword evidence="4" id="KW-0677">Repeat</keyword>
<comment type="subcellular location">
    <subcellularLocation>
        <location evidence="1">Nucleus</location>
    </subcellularLocation>
</comment>